<feature type="region of interest" description="Disordered" evidence="1">
    <location>
        <begin position="44"/>
        <end position="76"/>
    </location>
</feature>
<sequence>MADALGAILIATTATPADTMVADFRRAIRLVLRLKRTILTIGRGSGRRRGLDTSGSLSCHIPSATDEPISSHLMKK</sequence>
<protein>
    <submittedName>
        <fullName evidence="2">Uncharacterized protein</fullName>
    </submittedName>
</protein>
<proteinExistence type="predicted"/>
<reference evidence="2" key="1">
    <citation type="journal article" date="2014" name="Int. J. Syst. Evol. Microbiol.">
        <title>Complete genome sequence of Corynebacterium casei LMG S-19264T (=DSM 44701T), isolated from a smear-ripened cheese.</title>
        <authorList>
            <consortium name="US DOE Joint Genome Institute (JGI-PGF)"/>
            <person name="Walter F."/>
            <person name="Albersmeier A."/>
            <person name="Kalinowski J."/>
            <person name="Ruckert C."/>
        </authorList>
    </citation>
    <scope>NUCLEOTIDE SEQUENCE</scope>
    <source>
        <strain evidence="2">JCM 4125</strain>
    </source>
</reference>
<evidence type="ECO:0000313" key="3">
    <source>
        <dbReference type="Proteomes" id="UP000646776"/>
    </source>
</evidence>
<name>A0A918HC47_9ACTN</name>
<accession>A0A918HC47</accession>
<reference evidence="2" key="2">
    <citation type="submission" date="2020-09" db="EMBL/GenBank/DDBJ databases">
        <authorList>
            <person name="Sun Q."/>
            <person name="Ohkuma M."/>
        </authorList>
    </citation>
    <scope>NUCLEOTIDE SEQUENCE</scope>
    <source>
        <strain evidence="2">JCM 4125</strain>
    </source>
</reference>
<gene>
    <name evidence="2" type="ORF">GCM10010226_31070</name>
</gene>
<comment type="caution">
    <text evidence="2">The sequence shown here is derived from an EMBL/GenBank/DDBJ whole genome shotgun (WGS) entry which is preliminary data.</text>
</comment>
<evidence type="ECO:0000256" key="1">
    <source>
        <dbReference type="SAM" id="MobiDB-lite"/>
    </source>
</evidence>
<keyword evidence="3" id="KW-1185">Reference proteome</keyword>
<dbReference type="EMBL" id="BMSA01000007">
    <property type="protein sequence ID" value="GGT51688.1"/>
    <property type="molecule type" value="Genomic_DNA"/>
</dbReference>
<organism evidence="2 3">
    <name type="scientific">Streptomyces phaeofaciens</name>
    <dbReference type="NCBI Taxonomy" id="68254"/>
    <lineage>
        <taxon>Bacteria</taxon>
        <taxon>Bacillati</taxon>
        <taxon>Actinomycetota</taxon>
        <taxon>Actinomycetes</taxon>
        <taxon>Kitasatosporales</taxon>
        <taxon>Streptomycetaceae</taxon>
        <taxon>Streptomyces</taxon>
    </lineage>
</organism>
<dbReference type="AlphaFoldDB" id="A0A918HC47"/>
<evidence type="ECO:0000313" key="2">
    <source>
        <dbReference type="EMBL" id="GGT51688.1"/>
    </source>
</evidence>
<dbReference type="Proteomes" id="UP000646776">
    <property type="component" value="Unassembled WGS sequence"/>
</dbReference>